<reference evidence="1" key="1">
    <citation type="submission" date="2020-04" db="EMBL/GenBank/DDBJ databases">
        <authorList>
            <person name="Alioto T."/>
            <person name="Alioto T."/>
            <person name="Gomez Garrido J."/>
        </authorList>
    </citation>
    <scope>NUCLEOTIDE SEQUENCE</scope>
    <source>
        <strain evidence="1">A484AB</strain>
    </source>
</reference>
<dbReference type="Proteomes" id="UP001152795">
    <property type="component" value="Unassembled WGS sequence"/>
</dbReference>
<evidence type="ECO:0000313" key="2">
    <source>
        <dbReference type="Proteomes" id="UP001152795"/>
    </source>
</evidence>
<gene>
    <name evidence="1" type="ORF">PACLA_8A074894</name>
</gene>
<keyword evidence="2" id="KW-1185">Reference proteome</keyword>
<dbReference type="SUPFAM" id="SSF56219">
    <property type="entry name" value="DNase I-like"/>
    <property type="match status" value="1"/>
</dbReference>
<organism evidence="1 2">
    <name type="scientific">Paramuricea clavata</name>
    <name type="common">Red gorgonian</name>
    <name type="synonym">Violescent sea-whip</name>
    <dbReference type="NCBI Taxonomy" id="317549"/>
    <lineage>
        <taxon>Eukaryota</taxon>
        <taxon>Metazoa</taxon>
        <taxon>Cnidaria</taxon>
        <taxon>Anthozoa</taxon>
        <taxon>Octocorallia</taxon>
        <taxon>Malacalcyonacea</taxon>
        <taxon>Plexauridae</taxon>
        <taxon>Paramuricea</taxon>
    </lineage>
</organism>
<name>A0A7D9HNB7_PARCT</name>
<protein>
    <submittedName>
        <fullName evidence="1">Uncharacterized protein</fullName>
    </submittedName>
</protein>
<proteinExistence type="predicted"/>
<dbReference type="AlphaFoldDB" id="A0A7D9HNB7"/>
<accession>A0A7D9HNB7</accession>
<dbReference type="Gene3D" id="3.60.10.10">
    <property type="entry name" value="Endonuclease/exonuclease/phosphatase"/>
    <property type="match status" value="1"/>
</dbReference>
<comment type="caution">
    <text evidence="1">The sequence shown here is derived from an EMBL/GenBank/DDBJ whole genome shotgun (WGS) entry which is preliminary data.</text>
</comment>
<sequence length="161" mass="18826">MAEMSVVSLNVNALRDHRKRRLLFDFLKYEKFDVIFLQETHIATVEDCVKWNKVSGLKGYWSLGLSNSCGIYKASSNVGPSVWKLNVSLLQEVCEQIASCWEHWKDRKSDFGNVAEWWDSGKLRVKSLLLKYSHKEFRKRKQERATILNHYRRIVCKTIGG</sequence>
<dbReference type="OrthoDB" id="5974783at2759"/>
<dbReference type="EMBL" id="CACRXK020001381">
    <property type="protein sequence ID" value="CAB3988782.1"/>
    <property type="molecule type" value="Genomic_DNA"/>
</dbReference>
<dbReference type="InterPro" id="IPR036691">
    <property type="entry name" value="Endo/exonu/phosph_ase_sf"/>
</dbReference>
<evidence type="ECO:0000313" key="1">
    <source>
        <dbReference type="EMBL" id="CAB3988782.1"/>
    </source>
</evidence>